<keyword evidence="2" id="KW-1185">Reference proteome</keyword>
<dbReference type="AlphaFoldDB" id="A0A0V0T8G2"/>
<reference evidence="1 2" key="1">
    <citation type="submission" date="2015-01" db="EMBL/GenBank/DDBJ databases">
        <title>Evolution of Trichinella species and genotypes.</title>
        <authorList>
            <person name="Korhonen P.K."/>
            <person name="Edoardo P."/>
            <person name="Giuseppe L.R."/>
            <person name="Gasser R.B."/>
        </authorList>
    </citation>
    <scope>NUCLEOTIDE SEQUENCE [LARGE SCALE GENOMIC DNA]</scope>
    <source>
        <strain evidence="1">ISS417</strain>
    </source>
</reference>
<comment type="caution">
    <text evidence="1">The sequence shown here is derived from an EMBL/GenBank/DDBJ whole genome shotgun (WGS) entry which is preliminary data.</text>
</comment>
<sequence length="121" mass="13398">MDGLGALRGISLHWVPCCKRRSLCSTASKRAISPTLGITGLDHQFKPGKLHLIEDMAQFNEVQDKSTGICVLQSSLLHTHQALNDIHGRPFGPAVFLLLYLMQEYGSKLWNVCHCRTPLTG</sequence>
<proteinExistence type="predicted"/>
<dbReference type="Proteomes" id="UP000055048">
    <property type="component" value="Unassembled WGS sequence"/>
</dbReference>
<evidence type="ECO:0000313" key="1">
    <source>
        <dbReference type="EMBL" id="KRX34887.1"/>
    </source>
</evidence>
<dbReference type="EMBL" id="JYDJ01000501">
    <property type="protein sequence ID" value="KRX34887.1"/>
    <property type="molecule type" value="Genomic_DNA"/>
</dbReference>
<name>A0A0V0T8G2_9BILA</name>
<gene>
    <name evidence="1" type="ORF">T05_9144</name>
</gene>
<organism evidence="1 2">
    <name type="scientific">Trichinella murrelli</name>
    <dbReference type="NCBI Taxonomy" id="144512"/>
    <lineage>
        <taxon>Eukaryota</taxon>
        <taxon>Metazoa</taxon>
        <taxon>Ecdysozoa</taxon>
        <taxon>Nematoda</taxon>
        <taxon>Enoplea</taxon>
        <taxon>Dorylaimia</taxon>
        <taxon>Trichinellida</taxon>
        <taxon>Trichinellidae</taxon>
        <taxon>Trichinella</taxon>
    </lineage>
</organism>
<accession>A0A0V0T8G2</accession>
<evidence type="ECO:0000313" key="2">
    <source>
        <dbReference type="Proteomes" id="UP000055048"/>
    </source>
</evidence>
<protein>
    <submittedName>
        <fullName evidence="1">Uncharacterized protein</fullName>
    </submittedName>
</protein>